<evidence type="ECO:0000256" key="1">
    <source>
        <dbReference type="SAM" id="MobiDB-lite"/>
    </source>
</evidence>
<dbReference type="AlphaFoldDB" id="A0A7T8KE92"/>
<feature type="non-terminal residue" evidence="2">
    <location>
        <position position="1"/>
    </location>
</feature>
<gene>
    <name evidence="2" type="ORF">FKW44_007106</name>
</gene>
<feature type="region of interest" description="Disordered" evidence="1">
    <location>
        <begin position="1"/>
        <end position="20"/>
    </location>
</feature>
<organism evidence="2 3">
    <name type="scientific">Caligus rogercresseyi</name>
    <name type="common">Sea louse</name>
    <dbReference type="NCBI Taxonomy" id="217165"/>
    <lineage>
        <taxon>Eukaryota</taxon>
        <taxon>Metazoa</taxon>
        <taxon>Ecdysozoa</taxon>
        <taxon>Arthropoda</taxon>
        <taxon>Crustacea</taxon>
        <taxon>Multicrustacea</taxon>
        <taxon>Hexanauplia</taxon>
        <taxon>Copepoda</taxon>
        <taxon>Siphonostomatoida</taxon>
        <taxon>Caligidae</taxon>
        <taxon>Caligus</taxon>
    </lineage>
</organism>
<accession>A0A7T8KE92</accession>
<evidence type="ECO:0000313" key="3">
    <source>
        <dbReference type="Proteomes" id="UP000595437"/>
    </source>
</evidence>
<dbReference type="EMBL" id="CP045893">
    <property type="protein sequence ID" value="QQP54312.1"/>
    <property type="molecule type" value="Genomic_DNA"/>
</dbReference>
<feature type="region of interest" description="Disordered" evidence="1">
    <location>
        <begin position="42"/>
        <end position="65"/>
    </location>
</feature>
<keyword evidence="3" id="KW-1185">Reference proteome</keyword>
<sequence length="83" mass="8758">IRMVSTNSGPPQAIPMQPPPGHIVQQILDQNGTLQHVILSLDPAVNPPPSGAPPPAPTAPANAAPYSSIRPAYLCEERKSFKD</sequence>
<proteinExistence type="predicted"/>
<reference evidence="3" key="1">
    <citation type="submission" date="2021-01" db="EMBL/GenBank/DDBJ databases">
        <title>Caligus Genome Assembly.</title>
        <authorList>
            <person name="Gallardo-Escarate C."/>
        </authorList>
    </citation>
    <scope>NUCLEOTIDE SEQUENCE [LARGE SCALE GENOMIC DNA]</scope>
</reference>
<feature type="compositionally biased region" description="Pro residues" evidence="1">
    <location>
        <begin position="45"/>
        <end position="58"/>
    </location>
</feature>
<dbReference type="Proteomes" id="UP000595437">
    <property type="component" value="Chromosome 4"/>
</dbReference>
<evidence type="ECO:0000313" key="2">
    <source>
        <dbReference type="EMBL" id="QQP54312.1"/>
    </source>
</evidence>
<protein>
    <submittedName>
        <fullName evidence="2">Uncharacterized protein</fullName>
    </submittedName>
</protein>
<name>A0A7T8KE92_CALRO</name>